<dbReference type="RefSeq" id="WP_016879459.1">
    <property type="nucleotide sequence ID" value="NZ_AJLN01000060.1"/>
</dbReference>
<dbReference type="AlphaFoldDB" id="A0A3S0ZY08"/>
<accession>A0A3S0ZY08</accession>
<keyword evidence="2" id="KW-1185">Reference proteome</keyword>
<dbReference type="EMBL" id="RSCJ01000027">
    <property type="protein sequence ID" value="RUR74915.1"/>
    <property type="molecule type" value="Genomic_DNA"/>
</dbReference>
<sequence>MSKQEQERSRLLEYFNFIAGNTDECGDIESVKRFIAKRSRVNELLRLKAFISTITAQYRKTELVNLFCSLEPKDRCRALESFPDLIVATIEDCRLFKVGKPTAVSTRYGDFASGLAEYPVFSILEVLKLIEGEEVA</sequence>
<gene>
    <name evidence="1" type="ORF">PCC6912_50930</name>
</gene>
<dbReference type="STRING" id="211165.GCA_000317285_01808"/>
<proteinExistence type="predicted"/>
<protein>
    <submittedName>
        <fullName evidence="1">Uncharacterized protein</fullName>
    </submittedName>
</protein>
<evidence type="ECO:0000313" key="1">
    <source>
        <dbReference type="EMBL" id="RUR74915.1"/>
    </source>
</evidence>
<evidence type="ECO:0000313" key="2">
    <source>
        <dbReference type="Proteomes" id="UP000268857"/>
    </source>
</evidence>
<comment type="caution">
    <text evidence="1">The sequence shown here is derived from an EMBL/GenBank/DDBJ whole genome shotgun (WGS) entry which is preliminary data.</text>
</comment>
<name>A0A3S0ZY08_CHLFR</name>
<dbReference type="Proteomes" id="UP000268857">
    <property type="component" value="Unassembled WGS sequence"/>
</dbReference>
<organism evidence="1 2">
    <name type="scientific">Chlorogloeopsis fritschii PCC 6912</name>
    <dbReference type="NCBI Taxonomy" id="211165"/>
    <lineage>
        <taxon>Bacteria</taxon>
        <taxon>Bacillati</taxon>
        <taxon>Cyanobacteriota</taxon>
        <taxon>Cyanophyceae</taxon>
        <taxon>Nostocales</taxon>
        <taxon>Chlorogloeopsidaceae</taxon>
        <taxon>Chlorogloeopsis</taxon>
    </lineage>
</organism>
<reference evidence="1 2" key="1">
    <citation type="journal article" date="2019" name="Genome Biol. Evol.">
        <title>Day and night: Metabolic profiles and evolutionary relationships of six axenic non-marine cyanobacteria.</title>
        <authorList>
            <person name="Will S.E."/>
            <person name="Henke P."/>
            <person name="Boedeker C."/>
            <person name="Huang S."/>
            <person name="Brinkmann H."/>
            <person name="Rohde M."/>
            <person name="Jarek M."/>
            <person name="Friedl T."/>
            <person name="Seufert S."/>
            <person name="Schumacher M."/>
            <person name="Overmann J."/>
            <person name="Neumann-Schaal M."/>
            <person name="Petersen J."/>
        </authorList>
    </citation>
    <scope>NUCLEOTIDE SEQUENCE [LARGE SCALE GENOMIC DNA]</scope>
    <source>
        <strain evidence="1 2">PCC 6912</strain>
    </source>
</reference>